<dbReference type="Gene3D" id="3.30.497.10">
    <property type="entry name" value="Antithrombin, subunit I, domain 2"/>
    <property type="match status" value="1"/>
</dbReference>
<sequence>MADAVRDGQTALALRLAKHLAEDGFAGKSKNMAFAPLSIHAALALVTAGARGATEAQLLSFHGAPSAADLAAFGRRMADTVLADQMEDESAPRVLFGGGVWVDASCGGLKKAFRDVATKSYKSQARTVNFADDPEEAVEIINDWVKKATNNLINSLFYPSDINADTALVVATAVYFKGLWRNPFHRANTSPRQFHLLDGSCVKAKFMTRQMPPTQLLSSVAAVQAPLQLSTLMTLSSACFSSSPMNNSASRTWWT</sequence>
<dbReference type="AlphaFoldDB" id="A0A7H4LR60"/>
<accession>A0A7H4LR60</accession>
<organism evidence="4 5">
    <name type="scientific">Triticum aestivum</name>
    <name type="common">Wheat</name>
    <dbReference type="NCBI Taxonomy" id="4565"/>
    <lineage>
        <taxon>Eukaryota</taxon>
        <taxon>Viridiplantae</taxon>
        <taxon>Streptophyta</taxon>
        <taxon>Embryophyta</taxon>
        <taxon>Tracheophyta</taxon>
        <taxon>Spermatophyta</taxon>
        <taxon>Magnoliopsida</taxon>
        <taxon>Liliopsida</taxon>
        <taxon>Poales</taxon>
        <taxon>Poaceae</taxon>
        <taxon>BOP clade</taxon>
        <taxon>Pooideae</taxon>
        <taxon>Triticodae</taxon>
        <taxon>Triticeae</taxon>
        <taxon>Triticinae</taxon>
        <taxon>Triticum</taxon>
    </lineage>
</organism>
<gene>
    <name evidence="4" type="ORF">CAMPLR22A2D_LOCUS5733</name>
</gene>
<evidence type="ECO:0000256" key="2">
    <source>
        <dbReference type="RuleBase" id="RU000411"/>
    </source>
</evidence>
<feature type="domain" description="Serpin" evidence="3">
    <location>
        <begin position="14"/>
        <end position="252"/>
    </location>
</feature>
<name>A0A7H4LR60_WHEAT</name>
<proteinExistence type="inferred from homology"/>
<dbReference type="PANTHER" id="PTHR11461">
    <property type="entry name" value="SERINE PROTEASE INHIBITOR, SERPIN"/>
    <property type="match status" value="1"/>
</dbReference>
<dbReference type="InterPro" id="IPR023796">
    <property type="entry name" value="Serpin_dom"/>
</dbReference>
<evidence type="ECO:0000313" key="4">
    <source>
        <dbReference type="EMBL" id="SPT21099.1"/>
    </source>
</evidence>
<evidence type="ECO:0000256" key="1">
    <source>
        <dbReference type="ARBA" id="ARBA00009500"/>
    </source>
</evidence>
<dbReference type="PANTHER" id="PTHR11461:SF313">
    <property type="entry name" value="SERPIN-Z5-RELATED"/>
    <property type="match status" value="1"/>
</dbReference>
<dbReference type="EMBL" id="LS480641">
    <property type="protein sequence ID" value="SPT21099.1"/>
    <property type="molecule type" value="Genomic_DNA"/>
</dbReference>
<protein>
    <recommendedName>
        <fullName evidence="3">Serpin domain-containing protein</fullName>
    </recommendedName>
</protein>
<dbReference type="GO" id="GO:0004867">
    <property type="term" value="F:serine-type endopeptidase inhibitor activity"/>
    <property type="evidence" value="ECO:0007669"/>
    <property type="project" value="InterPro"/>
</dbReference>
<dbReference type="Proteomes" id="UP000280104">
    <property type="component" value="Chromosome II"/>
</dbReference>
<dbReference type="SMART" id="SM00093">
    <property type="entry name" value="SERPIN"/>
    <property type="match status" value="1"/>
</dbReference>
<dbReference type="InterPro" id="IPR036186">
    <property type="entry name" value="Serpin_sf"/>
</dbReference>
<dbReference type="GO" id="GO:0005615">
    <property type="term" value="C:extracellular space"/>
    <property type="evidence" value="ECO:0007669"/>
    <property type="project" value="InterPro"/>
</dbReference>
<dbReference type="InterPro" id="IPR042178">
    <property type="entry name" value="Serpin_sf_1"/>
</dbReference>
<evidence type="ECO:0000259" key="3">
    <source>
        <dbReference type="SMART" id="SM00093"/>
    </source>
</evidence>
<dbReference type="SUPFAM" id="SSF56574">
    <property type="entry name" value="Serpins"/>
    <property type="match status" value="1"/>
</dbReference>
<dbReference type="Pfam" id="PF00079">
    <property type="entry name" value="Serpin"/>
    <property type="match status" value="1"/>
</dbReference>
<comment type="similarity">
    <text evidence="1 2">Belongs to the serpin family.</text>
</comment>
<reference evidence="4 5" key="1">
    <citation type="submission" date="2018-05" db="EMBL/GenBank/DDBJ databases">
        <authorList>
            <person name="Thind KAUR A."/>
        </authorList>
    </citation>
    <scope>NUCLEOTIDE SEQUENCE [LARGE SCALE GENOMIC DNA]</scope>
</reference>
<dbReference type="InterPro" id="IPR000215">
    <property type="entry name" value="Serpin_fam"/>
</dbReference>
<evidence type="ECO:0000313" key="5">
    <source>
        <dbReference type="Proteomes" id="UP000280104"/>
    </source>
</evidence>